<dbReference type="PROSITE" id="PS50043">
    <property type="entry name" value="HTH_LUXR_2"/>
    <property type="match status" value="1"/>
</dbReference>
<proteinExistence type="predicted"/>
<dbReference type="SUPFAM" id="SSF52540">
    <property type="entry name" value="P-loop containing nucleoside triphosphate hydrolases"/>
    <property type="match status" value="1"/>
</dbReference>
<keyword evidence="1" id="KW-0547">Nucleotide-binding</keyword>
<dbReference type="InterPro" id="IPR016032">
    <property type="entry name" value="Sig_transdc_resp-reg_C-effctor"/>
</dbReference>
<dbReference type="EMBL" id="BLKX01000001">
    <property type="protein sequence ID" value="GFG81491.1"/>
    <property type="molecule type" value="Genomic_DNA"/>
</dbReference>
<feature type="domain" description="HTH luxR-type" evidence="3">
    <location>
        <begin position="878"/>
        <end position="941"/>
    </location>
</feature>
<accession>A0ABQ1CAJ7</accession>
<dbReference type="InterPro" id="IPR027417">
    <property type="entry name" value="P-loop_NTPase"/>
</dbReference>
<organism evidence="4 5">
    <name type="scientific">Mycobacterium paragordonae</name>
    <dbReference type="NCBI Taxonomy" id="1389713"/>
    <lineage>
        <taxon>Bacteria</taxon>
        <taxon>Bacillati</taxon>
        <taxon>Actinomycetota</taxon>
        <taxon>Actinomycetes</taxon>
        <taxon>Mycobacteriales</taxon>
        <taxon>Mycobacteriaceae</taxon>
        <taxon>Mycobacterium</taxon>
    </lineage>
</organism>
<dbReference type="Gene3D" id="1.25.40.10">
    <property type="entry name" value="Tetratricopeptide repeat domain"/>
    <property type="match status" value="1"/>
</dbReference>
<evidence type="ECO:0000259" key="3">
    <source>
        <dbReference type="PROSITE" id="PS50043"/>
    </source>
</evidence>
<dbReference type="PANTHER" id="PTHR16305">
    <property type="entry name" value="TESTICULAR SOLUBLE ADENYLYL CYCLASE"/>
    <property type="match status" value="1"/>
</dbReference>
<dbReference type="SUPFAM" id="SSF48452">
    <property type="entry name" value="TPR-like"/>
    <property type="match status" value="1"/>
</dbReference>
<dbReference type="Pfam" id="PF13191">
    <property type="entry name" value="AAA_16"/>
    <property type="match status" value="1"/>
</dbReference>
<keyword evidence="2" id="KW-0067">ATP-binding</keyword>
<evidence type="ECO:0000256" key="1">
    <source>
        <dbReference type="ARBA" id="ARBA00022741"/>
    </source>
</evidence>
<dbReference type="InterPro" id="IPR041664">
    <property type="entry name" value="AAA_16"/>
</dbReference>
<dbReference type="SUPFAM" id="SSF46894">
    <property type="entry name" value="C-terminal effector domain of the bipartite response regulators"/>
    <property type="match status" value="1"/>
</dbReference>
<evidence type="ECO:0000313" key="4">
    <source>
        <dbReference type="EMBL" id="GFG81491.1"/>
    </source>
</evidence>
<comment type="caution">
    <text evidence="4">The sequence shown here is derived from an EMBL/GenBank/DDBJ whole genome shotgun (WGS) entry which is preliminary data.</text>
</comment>
<protein>
    <submittedName>
        <fullName evidence="4">Transcriptional regulator, LuxR family protein</fullName>
    </submittedName>
</protein>
<evidence type="ECO:0000313" key="5">
    <source>
        <dbReference type="Proteomes" id="UP000465240"/>
    </source>
</evidence>
<dbReference type="Proteomes" id="UP000465240">
    <property type="component" value="Unassembled WGS sequence"/>
</dbReference>
<dbReference type="Gene3D" id="1.10.10.10">
    <property type="entry name" value="Winged helix-like DNA-binding domain superfamily/Winged helix DNA-binding domain"/>
    <property type="match status" value="1"/>
</dbReference>
<dbReference type="InterPro" id="IPR011990">
    <property type="entry name" value="TPR-like_helical_dom_sf"/>
</dbReference>
<dbReference type="SMART" id="SM00421">
    <property type="entry name" value="HTH_LUXR"/>
    <property type="match status" value="1"/>
</dbReference>
<dbReference type="PRINTS" id="PR00038">
    <property type="entry name" value="HTHLUXR"/>
</dbReference>
<dbReference type="InterPro" id="IPR000792">
    <property type="entry name" value="Tscrpt_reg_LuxR_C"/>
</dbReference>
<name>A0ABQ1CAJ7_9MYCO</name>
<keyword evidence="5" id="KW-1185">Reference proteome</keyword>
<dbReference type="InterPro" id="IPR036388">
    <property type="entry name" value="WH-like_DNA-bd_sf"/>
</dbReference>
<gene>
    <name evidence="4" type="ORF">MPRG_47670</name>
</gene>
<evidence type="ECO:0000256" key="2">
    <source>
        <dbReference type="ARBA" id="ARBA00022840"/>
    </source>
</evidence>
<dbReference type="Pfam" id="PF00196">
    <property type="entry name" value="GerE"/>
    <property type="match status" value="1"/>
</dbReference>
<dbReference type="PANTHER" id="PTHR16305:SF35">
    <property type="entry name" value="TRANSCRIPTIONAL ACTIVATOR DOMAIN"/>
    <property type="match status" value="1"/>
</dbReference>
<sequence length="941" mass="100656">MVRAVGKVKLQVINTVQALRLRGRRAECTALERLTSRARSGESQVLVLRGEAGIGKTALLDFVAECAQGFRTARVSGVESEMELAFAALHQLCMPLLDCLDELPAPQRDALEIALGRSAGPAPDRFLVGLAVLNLIGSATRGKPLLFLVDDAQWIDRVSAQTLAFVARRLVAESVCLVFAIRDGLADDELTGLPELTLQGLNPGDARALLDSAVLGRLDNQVRDRVVAETRGNPLALLELPKGLTTEELAGGFGPPDARPLAGQIEHTFLRRIERLSDDTQQLLLTAAAEPVGDAALLMRAAELLGLPDDAAAGAEAAGLLDVGTTVRFRHPLVRSAAYRAADPTERRRAHRALAEATDGTADPDRRAWHLAIAATGPDETVAAELEWSAERAQARGGVAAAAAFLERATQLTSDPGRRAARALAAAQAKRDTAAFDAADQLLTIAESGASLDDLQRACLTRLRAQIAFARSRSGEADAPTVSDSAVGLLEAARQLAGLDIGQARETYLEAVGAALFGGRLCPHGGIRMTAAAARAAPPGPDPVRAVDLLLDGISIRATDGHSASLATLRDALARIRDAAEGSEEGVMRWFWQAFPIVQESAAHELWDDDVWHQLATHAVRLARDAGALAVLPLALVYRAGVHVQAGEFAAATALIEEADAITTATGYAPVKYHSVLLAALRGTESEALALIEEARREGVSRGEGRVVGLTNFSLAVLYNGLGRYEEALRAACQSCEDEDLGLFGWSLIELIEAAVRSGDLGVARDALGQLEERARSSGTDWATGVLARSQALLADDRKAEALYRDAIERLKNTRIAVQLARAHLVYGEWLRRCNRRVDARAQLHTAHEMFTRMGAQAFAERARRELLVTGQKVSKRSSAPAGELTAQEAQIAKLAGDGLTNPEIAAQLFISTHTVEWHLRKVFAKLGIRSRRQLRNTAVD</sequence>
<reference evidence="4 5" key="1">
    <citation type="journal article" date="2019" name="Emerg. Microbes Infect.">
        <title>Comprehensive subspecies identification of 175 nontuberculous mycobacteria species based on 7547 genomic profiles.</title>
        <authorList>
            <person name="Matsumoto Y."/>
            <person name="Kinjo T."/>
            <person name="Motooka D."/>
            <person name="Nabeya D."/>
            <person name="Jung N."/>
            <person name="Uechi K."/>
            <person name="Horii T."/>
            <person name="Iida T."/>
            <person name="Fujita J."/>
            <person name="Nakamura S."/>
        </authorList>
    </citation>
    <scope>NUCLEOTIDE SEQUENCE [LARGE SCALE GENOMIC DNA]</scope>
    <source>
        <strain evidence="4 5">JCM 18565</strain>
    </source>
</reference>
<dbReference type="CDD" id="cd06170">
    <property type="entry name" value="LuxR_C_like"/>
    <property type="match status" value="1"/>
</dbReference>